<evidence type="ECO:0000313" key="2">
    <source>
        <dbReference type="EMBL" id="QKJ29932.1"/>
    </source>
</evidence>
<dbReference type="RefSeq" id="WP_173414622.1">
    <property type="nucleotide sequence ID" value="NZ_CP054139.1"/>
</dbReference>
<dbReference type="KEGG" id="mmab:HQ865_09240"/>
<dbReference type="EMBL" id="CP054139">
    <property type="protein sequence ID" value="QKJ29932.1"/>
    <property type="molecule type" value="Genomic_DNA"/>
</dbReference>
<dbReference type="AlphaFoldDB" id="A0A7D4QEW5"/>
<sequence length="440" mass="47956">MSAEEKNKLDELLKKGLGTPDSFAEYNDQDWDDLEQLLDADKAPRGIIYWLPRLGSVAAILLLFLGWWMFKPAKIEVKPTVSIKPSTQLPVNNRPDSNNVNGTTPVQIAPNANNQAIAGTDVNKTAPTAPAYAHVTIKHAPLITNKAVDKRPDSHDVQPVTNNTSQQDILAKVDPKTDNKVNDQVVKPGNTDSKVNDANTTTSTNVIASAGTQQTVTDNNPANQAAPVTVKKPKVSNPSGFKPQFGLAIMASPDINGVSSFQNAKVGTNIGLLLSVGVTKKLTISTGAAYSKKPYQADFADYYAGYKFKTDPQNVYADCRVLDIPLNVDYKLYSRNRNSFSVGSGLSSYLMLKEKYTYNYASPYTTGPASFTVTNKNRHYFGVLNLNATYEHQLNTKFSIAAQPYLKVPLTDIGNARVKLQSAGVALGVRWNINNRSITP</sequence>
<keyword evidence="1" id="KW-0812">Transmembrane</keyword>
<feature type="transmembrane region" description="Helical" evidence="1">
    <location>
        <begin position="47"/>
        <end position="70"/>
    </location>
</feature>
<reference evidence="2 3" key="1">
    <citation type="submission" date="2020-05" db="EMBL/GenBank/DDBJ databases">
        <title>Mucilaginibacter mali sp. nov.</title>
        <authorList>
            <person name="Kim H.S."/>
            <person name="Lee K.C."/>
            <person name="Suh M.K."/>
            <person name="Kim J.-S."/>
            <person name="Han K.-I."/>
            <person name="Eom M.K."/>
            <person name="Shin Y.K."/>
            <person name="Lee J.-S."/>
        </authorList>
    </citation>
    <scope>NUCLEOTIDE SEQUENCE [LARGE SCALE GENOMIC DNA]</scope>
    <source>
        <strain evidence="2 3">G2-14</strain>
    </source>
</reference>
<keyword evidence="3" id="KW-1185">Reference proteome</keyword>
<protein>
    <recommendedName>
        <fullName evidence="4">Outer membrane protein beta-barrel domain-containing protein</fullName>
    </recommendedName>
</protein>
<accession>A0A7D4QEW5</accession>
<evidence type="ECO:0008006" key="4">
    <source>
        <dbReference type="Google" id="ProtNLM"/>
    </source>
</evidence>
<keyword evidence="1" id="KW-1133">Transmembrane helix</keyword>
<evidence type="ECO:0000256" key="1">
    <source>
        <dbReference type="SAM" id="Phobius"/>
    </source>
</evidence>
<evidence type="ECO:0000313" key="3">
    <source>
        <dbReference type="Proteomes" id="UP000505355"/>
    </source>
</evidence>
<dbReference type="Proteomes" id="UP000505355">
    <property type="component" value="Chromosome"/>
</dbReference>
<gene>
    <name evidence="2" type="ORF">HQ865_09240</name>
</gene>
<name>A0A7D4QEW5_9SPHI</name>
<keyword evidence="1" id="KW-0472">Membrane</keyword>
<organism evidence="2 3">
    <name type="scientific">Mucilaginibacter mali</name>
    <dbReference type="NCBI Taxonomy" id="2740462"/>
    <lineage>
        <taxon>Bacteria</taxon>
        <taxon>Pseudomonadati</taxon>
        <taxon>Bacteroidota</taxon>
        <taxon>Sphingobacteriia</taxon>
        <taxon>Sphingobacteriales</taxon>
        <taxon>Sphingobacteriaceae</taxon>
        <taxon>Mucilaginibacter</taxon>
    </lineage>
</organism>
<proteinExistence type="predicted"/>